<dbReference type="Proteomes" id="UP000319263">
    <property type="component" value="Chromosome"/>
</dbReference>
<evidence type="ECO:0000256" key="1">
    <source>
        <dbReference type="ARBA" id="ARBA00022679"/>
    </source>
</evidence>
<gene>
    <name evidence="5" type="ORF">FOE78_11810</name>
</gene>
<organism evidence="5 6">
    <name type="scientific">Microlunatus elymi</name>
    <dbReference type="NCBI Taxonomy" id="2596828"/>
    <lineage>
        <taxon>Bacteria</taxon>
        <taxon>Bacillati</taxon>
        <taxon>Actinomycetota</taxon>
        <taxon>Actinomycetes</taxon>
        <taxon>Propionibacteriales</taxon>
        <taxon>Propionibacteriaceae</taxon>
        <taxon>Microlunatus</taxon>
    </lineage>
</organism>
<dbReference type="CDD" id="cd16917">
    <property type="entry name" value="HATPase_UhpB-NarQ-NarX-like"/>
    <property type="match status" value="1"/>
</dbReference>
<sequence>MSRPQQSRTCRIRCGRRFGTWVSERDIRGDVGALPATVCRQLRAVITEAVDNVITHARATRLSVRVEVTDAQVEARVADDGIGPPDPPIYGLGLGSMAARARDLGGSFGFDAAAKGGTIVTWRVPLMSPDQNA</sequence>
<proteinExistence type="predicted"/>
<evidence type="ECO:0000313" key="5">
    <source>
        <dbReference type="EMBL" id="QDP96497.1"/>
    </source>
</evidence>
<evidence type="ECO:0000256" key="3">
    <source>
        <dbReference type="ARBA" id="ARBA00023012"/>
    </source>
</evidence>
<dbReference type="InterPro" id="IPR036890">
    <property type="entry name" value="HATPase_C_sf"/>
</dbReference>
<dbReference type="GO" id="GO:0000160">
    <property type="term" value="P:phosphorelay signal transduction system"/>
    <property type="evidence" value="ECO:0007669"/>
    <property type="project" value="UniProtKB-KW"/>
</dbReference>
<keyword evidence="3" id="KW-0902">Two-component regulatory system</keyword>
<keyword evidence="6" id="KW-1185">Reference proteome</keyword>
<dbReference type="SUPFAM" id="SSF55874">
    <property type="entry name" value="ATPase domain of HSP90 chaperone/DNA topoisomerase II/histidine kinase"/>
    <property type="match status" value="1"/>
</dbReference>
<evidence type="ECO:0000259" key="4">
    <source>
        <dbReference type="SMART" id="SM00387"/>
    </source>
</evidence>
<dbReference type="EMBL" id="CP041692">
    <property type="protein sequence ID" value="QDP96497.1"/>
    <property type="molecule type" value="Genomic_DNA"/>
</dbReference>
<dbReference type="Pfam" id="PF02518">
    <property type="entry name" value="HATPase_c"/>
    <property type="match status" value="1"/>
</dbReference>
<dbReference type="AlphaFoldDB" id="A0A516PZB7"/>
<dbReference type="KEGG" id="mik:FOE78_11810"/>
<accession>A0A516PZB7</accession>
<protein>
    <recommendedName>
        <fullName evidence="4">Histidine kinase/HSP90-like ATPase domain-containing protein</fullName>
    </recommendedName>
</protein>
<evidence type="ECO:0000256" key="2">
    <source>
        <dbReference type="ARBA" id="ARBA00022777"/>
    </source>
</evidence>
<keyword evidence="1" id="KW-0808">Transferase</keyword>
<evidence type="ECO:0000313" key="6">
    <source>
        <dbReference type="Proteomes" id="UP000319263"/>
    </source>
</evidence>
<dbReference type="SMART" id="SM00387">
    <property type="entry name" value="HATPase_c"/>
    <property type="match status" value="1"/>
</dbReference>
<dbReference type="InterPro" id="IPR003594">
    <property type="entry name" value="HATPase_dom"/>
</dbReference>
<keyword evidence="2" id="KW-0418">Kinase</keyword>
<name>A0A516PZB7_9ACTN</name>
<dbReference type="PANTHER" id="PTHR24421:SF61">
    <property type="entry name" value="OXYGEN SENSOR HISTIDINE KINASE NREB"/>
    <property type="match status" value="1"/>
</dbReference>
<reference evidence="5 6" key="1">
    <citation type="submission" date="2019-07" db="EMBL/GenBank/DDBJ databases">
        <title>Microlunatus dokdonensis sp. nov. isolated from the rhizospheric soil of the wild plant Elymus tsukushiensis.</title>
        <authorList>
            <person name="Ghim S.-Y."/>
            <person name="Hwang Y.-J."/>
            <person name="Son J.-S."/>
            <person name="Shin J.-H."/>
        </authorList>
    </citation>
    <scope>NUCLEOTIDE SEQUENCE [LARGE SCALE GENOMIC DNA]</scope>
    <source>
        <strain evidence="5 6">KUDC0627</strain>
    </source>
</reference>
<dbReference type="PANTHER" id="PTHR24421">
    <property type="entry name" value="NITRATE/NITRITE SENSOR PROTEIN NARX-RELATED"/>
    <property type="match status" value="1"/>
</dbReference>
<dbReference type="InterPro" id="IPR050482">
    <property type="entry name" value="Sensor_HK_TwoCompSys"/>
</dbReference>
<feature type="domain" description="Histidine kinase/HSP90-like ATPase" evidence="4">
    <location>
        <begin position="37"/>
        <end position="128"/>
    </location>
</feature>
<dbReference type="GO" id="GO:0016301">
    <property type="term" value="F:kinase activity"/>
    <property type="evidence" value="ECO:0007669"/>
    <property type="project" value="UniProtKB-KW"/>
</dbReference>
<dbReference type="Gene3D" id="3.30.565.10">
    <property type="entry name" value="Histidine kinase-like ATPase, C-terminal domain"/>
    <property type="match status" value="1"/>
</dbReference>
<dbReference type="OrthoDB" id="5241249at2"/>